<protein>
    <submittedName>
        <fullName evidence="2">DUF2264 domain-containing protein</fullName>
    </submittedName>
</protein>
<dbReference type="PANTHER" id="PTHR35339:SF4">
    <property type="entry name" value="LINALOOL DEHYDRATASE_ISOMERASE DOMAIN-CONTAINING PROTEIN"/>
    <property type="match status" value="1"/>
</dbReference>
<keyword evidence="3" id="KW-1185">Reference proteome</keyword>
<evidence type="ECO:0000313" key="3">
    <source>
        <dbReference type="Proteomes" id="UP000314251"/>
    </source>
</evidence>
<dbReference type="InterPro" id="IPR016624">
    <property type="entry name" value="UCP014753"/>
</dbReference>
<reference evidence="2" key="1">
    <citation type="submission" date="2019-10" db="EMBL/GenBank/DDBJ databases">
        <title>Nonomuraea sp. nov., isolated from Phyllanthus amarus.</title>
        <authorList>
            <person name="Klykleung N."/>
            <person name="Tanasupawat S."/>
        </authorList>
    </citation>
    <scope>NUCLEOTIDE SEQUENCE [LARGE SCALE GENOMIC DNA]</scope>
    <source>
        <strain evidence="2">3MP-10</strain>
    </source>
</reference>
<dbReference type="OrthoDB" id="9813465at2"/>
<dbReference type="Pfam" id="PF10022">
    <property type="entry name" value="DUF2264"/>
    <property type="match status" value="1"/>
</dbReference>
<comment type="caution">
    <text evidence="2">The sequence shown here is derived from an EMBL/GenBank/DDBJ whole genome shotgun (WGS) entry which is preliminary data.</text>
</comment>
<sequence>MSPYTGWTRRHFEDHADLLLRGARRHASPGHALILPPGPNSSYGPRSDGLEGFARTFLTAAFRLAGAGGADPLGLADWYARGLAAGTDPEHPEAWPSLTEVPQARVEAASVALALHETRPWIWDRLDDAVRQRVVAWLSQSLGLVYYATNWVWFQNVTEAFLASVGAEWRPEDVERNLATHESFYRADGWYSDGGQGHGGPRAFDHYNGWALHLYPLWWTTMAPDHPAALAQRPVWRERLRRHLADLVHTVGADGAPLHQGRSLTYRFAAAAPFWVGALHDATPLPPGQTRRAAVGIVKHFADHGAPDANGLLTLGWHRELPAIKQYYSGPGSPYWASKGMAGLLLPPDHPVWTARERPLPVEEGDTALTVRPTGWLLRGTARDGVIRVYNHGADHAPPGESRCDDVLYSAVGYSGASAPGSRPEAHLAPLESTLCLLDDAERPSHRRAFRPVAVGGASAVSVGRAHWVEMGGRAPHEDPLAVTEGPELWLASVVNGPWEVRIGRIAPGAGPFRLRVGGWSLAGATPPRAAAEAGRAAVHGERLSSVLVPLRGFDRAGVSAFAGDNPLGEHSAVPWLTTAGPIAPGEVVAALVGLGAGLEAPDPGPALTVDGPEVTVAWPDGARETVRLAP</sequence>
<accession>A0A5N6AGK8</accession>
<proteinExistence type="predicted"/>
<evidence type="ECO:0000313" key="2">
    <source>
        <dbReference type="EMBL" id="KAB8167292.1"/>
    </source>
</evidence>
<organism evidence="2 3">
    <name type="scientific">Streptomyces mimosae</name>
    <dbReference type="NCBI Taxonomy" id="2586635"/>
    <lineage>
        <taxon>Bacteria</taxon>
        <taxon>Bacillati</taxon>
        <taxon>Actinomycetota</taxon>
        <taxon>Actinomycetes</taxon>
        <taxon>Kitasatosporales</taxon>
        <taxon>Streptomycetaceae</taxon>
        <taxon>Streptomyces</taxon>
    </lineage>
</organism>
<dbReference type="PANTHER" id="PTHR35339">
    <property type="entry name" value="LINALOOL DEHYDRATASE_ISOMERASE DOMAIN-CONTAINING PROTEIN"/>
    <property type="match status" value="1"/>
</dbReference>
<dbReference type="Proteomes" id="UP000314251">
    <property type="component" value="Unassembled WGS sequence"/>
</dbReference>
<name>A0A5N6AGK8_9ACTN</name>
<dbReference type="InterPro" id="IPR049349">
    <property type="entry name" value="DUF2264_N"/>
</dbReference>
<evidence type="ECO:0000259" key="1">
    <source>
        <dbReference type="Pfam" id="PF10022"/>
    </source>
</evidence>
<gene>
    <name evidence="2" type="ORF">FH607_008650</name>
</gene>
<dbReference type="AlphaFoldDB" id="A0A5N6AGK8"/>
<feature type="domain" description="DUF2264" evidence="1">
    <location>
        <begin position="8"/>
        <end position="359"/>
    </location>
</feature>
<dbReference type="EMBL" id="VDLY02000005">
    <property type="protein sequence ID" value="KAB8167292.1"/>
    <property type="molecule type" value="Genomic_DNA"/>
</dbReference>